<evidence type="ECO:0000259" key="4">
    <source>
        <dbReference type="Pfam" id="PF25830"/>
    </source>
</evidence>
<feature type="chain" id="PRO_5047513369" description="NFAM1 Ig-like domain-containing protein" evidence="3">
    <location>
        <begin position="36"/>
        <end position="305"/>
    </location>
</feature>
<keyword evidence="2" id="KW-1133">Transmembrane helix</keyword>
<dbReference type="PANTHER" id="PTHR35680">
    <property type="entry name" value="NFAT ACTIVATION MOLECULE 1"/>
    <property type="match status" value="1"/>
</dbReference>
<dbReference type="Pfam" id="PF25830">
    <property type="entry name" value="Ig_NFAM1"/>
    <property type="match status" value="1"/>
</dbReference>
<proteinExistence type="predicted"/>
<evidence type="ECO:0000256" key="2">
    <source>
        <dbReference type="SAM" id="Phobius"/>
    </source>
</evidence>
<feature type="transmembrane region" description="Helical" evidence="2">
    <location>
        <begin position="157"/>
        <end position="179"/>
    </location>
</feature>
<keyword evidence="2" id="KW-0812">Transmembrane</keyword>
<feature type="domain" description="NFAM1 Ig-like" evidence="4">
    <location>
        <begin position="35"/>
        <end position="143"/>
    </location>
</feature>
<organism evidence="5 6">
    <name type="scientific">Felis catus</name>
    <name type="common">Cat</name>
    <name type="synonym">Felis silvestris catus</name>
    <dbReference type="NCBI Taxonomy" id="9685"/>
    <lineage>
        <taxon>Eukaryota</taxon>
        <taxon>Metazoa</taxon>
        <taxon>Chordata</taxon>
        <taxon>Craniata</taxon>
        <taxon>Vertebrata</taxon>
        <taxon>Euteleostomi</taxon>
        <taxon>Mammalia</taxon>
        <taxon>Eutheria</taxon>
        <taxon>Laurasiatheria</taxon>
        <taxon>Carnivora</taxon>
        <taxon>Feliformia</taxon>
        <taxon>Felidae</taxon>
        <taxon>Felinae</taxon>
        <taxon>Felis</taxon>
    </lineage>
</organism>
<sequence>MERRPPWCRAPPDPLSGPQLLGLLLFPWTLQLAGGQLVTHIGAPIVVSLANEAISFGCKISYPHSPELKDFTAWYFHVDLQSQRSSEKQINCSAHPVQESQMHSLKCWVTPQLPNASATGTYYCSVHWPNLIRISKGIFILVRDTGYREPPQGAQKLLLFCFTGLLTLLSILVTALLLWKKVGDARTQRLFPHPVPCGFRGAVSQWALASCTRDPCLAFRSRCSKPGLFSLFQVVGPSGYLVEASSPHANISSSPDQEPLSWVFWIPSSPEGRKKHLLSSVSHRRSAREVSPHRAALGSETQRGG</sequence>
<feature type="signal peptide" evidence="3">
    <location>
        <begin position="1"/>
        <end position="35"/>
    </location>
</feature>
<dbReference type="InterPro" id="IPR033549">
    <property type="entry name" value="NFAM1"/>
</dbReference>
<reference evidence="5 6" key="1">
    <citation type="submission" date="2021-02" db="EMBL/GenBank/DDBJ databases">
        <title>Safari Cat Assemblies.</title>
        <authorList>
            <person name="Bredemeyer K.R."/>
            <person name="Murphy W.J."/>
        </authorList>
    </citation>
    <scope>NUCLEOTIDE SEQUENCE [LARGE SCALE GENOMIC DNA]</scope>
</reference>
<keyword evidence="6" id="KW-1185">Reference proteome</keyword>
<accession>A0ABI7ZNY2</accession>
<protein>
    <recommendedName>
        <fullName evidence="4">NFAM1 Ig-like domain-containing protein</fullName>
    </recommendedName>
</protein>
<dbReference type="PANTHER" id="PTHR35680:SF1">
    <property type="entry name" value="NFAT ACTIVATION MOLECULE 1"/>
    <property type="match status" value="1"/>
</dbReference>
<evidence type="ECO:0000313" key="5">
    <source>
        <dbReference type="Ensembl" id="ENSFCTP00005048810.1"/>
    </source>
</evidence>
<evidence type="ECO:0000256" key="3">
    <source>
        <dbReference type="SAM" id="SignalP"/>
    </source>
</evidence>
<name>A0ABI7ZNY2_FELCA</name>
<dbReference type="Ensembl" id="ENSFCTT00005067978.1">
    <property type="protein sequence ID" value="ENSFCTP00005048810.1"/>
    <property type="gene ID" value="ENSFCTG00005023814.1"/>
</dbReference>
<keyword evidence="2" id="KW-0472">Membrane</keyword>
<dbReference type="InterPro" id="IPR057883">
    <property type="entry name" value="Ig_NFAM1"/>
</dbReference>
<reference evidence="5" key="3">
    <citation type="submission" date="2025-09" db="UniProtKB">
        <authorList>
            <consortium name="Ensembl"/>
        </authorList>
    </citation>
    <scope>IDENTIFICATION</scope>
    <source>
        <strain evidence="5">breed Abyssinian</strain>
    </source>
</reference>
<gene>
    <name evidence="5" type="primary">NFAM1</name>
</gene>
<evidence type="ECO:0000313" key="6">
    <source>
        <dbReference type="Proteomes" id="UP000823872"/>
    </source>
</evidence>
<feature type="compositionally biased region" description="Basic residues" evidence="1">
    <location>
        <begin position="273"/>
        <end position="286"/>
    </location>
</feature>
<dbReference type="GeneTree" id="ENSGT00390000000787"/>
<dbReference type="Proteomes" id="UP000823872">
    <property type="component" value="Chromosome B4"/>
</dbReference>
<feature type="region of interest" description="Disordered" evidence="1">
    <location>
        <begin position="272"/>
        <end position="305"/>
    </location>
</feature>
<keyword evidence="3" id="KW-0732">Signal</keyword>
<reference evidence="5" key="2">
    <citation type="submission" date="2025-08" db="UniProtKB">
        <authorList>
            <consortium name="Ensembl"/>
        </authorList>
    </citation>
    <scope>IDENTIFICATION</scope>
    <source>
        <strain evidence="5">breed Abyssinian</strain>
    </source>
</reference>
<evidence type="ECO:0000256" key="1">
    <source>
        <dbReference type="SAM" id="MobiDB-lite"/>
    </source>
</evidence>